<keyword evidence="3" id="KW-0804">Transcription</keyword>
<feature type="domain" description="HTH gntR-type" evidence="4">
    <location>
        <begin position="3"/>
        <end position="71"/>
    </location>
</feature>
<dbReference type="GO" id="GO:0003700">
    <property type="term" value="F:DNA-binding transcription factor activity"/>
    <property type="evidence" value="ECO:0007669"/>
    <property type="project" value="InterPro"/>
</dbReference>
<dbReference type="Proteomes" id="UP000240739">
    <property type="component" value="Unassembled WGS sequence"/>
</dbReference>
<dbReference type="PANTHER" id="PTHR43537">
    <property type="entry name" value="TRANSCRIPTIONAL REGULATOR, GNTR FAMILY"/>
    <property type="match status" value="1"/>
</dbReference>
<keyword evidence="2" id="KW-0238">DNA-binding</keyword>
<evidence type="ECO:0000256" key="3">
    <source>
        <dbReference type="ARBA" id="ARBA00023163"/>
    </source>
</evidence>
<name>A0A2T4UH36_9ACTN</name>
<dbReference type="CDD" id="cd07377">
    <property type="entry name" value="WHTH_GntR"/>
    <property type="match status" value="1"/>
</dbReference>
<dbReference type="InterPro" id="IPR036390">
    <property type="entry name" value="WH_DNA-bd_sf"/>
</dbReference>
<dbReference type="Gene3D" id="1.10.10.10">
    <property type="entry name" value="Winged helix-like DNA-binding domain superfamily/Winged helix DNA-binding domain"/>
    <property type="match status" value="1"/>
</dbReference>
<dbReference type="InterPro" id="IPR000524">
    <property type="entry name" value="Tscrpt_reg_HTH_GntR"/>
</dbReference>
<dbReference type="AlphaFoldDB" id="A0A2T4UH36"/>
<protein>
    <submittedName>
        <fullName evidence="5">FadR family transcriptional regulator</fullName>
    </submittedName>
</protein>
<dbReference type="Pfam" id="PF00392">
    <property type="entry name" value="GntR"/>
    <property type="match status" value="1"/>
</dbReference>
<dbReference type="Gene3D" id="1.20.120.530">
    <property type="entry name" value="GntR ligand-binding domain-like"/>
    <property type="match status" value="1"/>
</dbReference>
<dbReference type="SUPFAM" id="SSF48008">
    <property type="entry name" value="GntR ligand-binding domain-like"/>
    <property type="match status" value="1"/>
</dbReference>
<dbReference type="Pfam" id="PF07729">
    <property type="entry name" value="FCD"/>
    <property type="match status" value="1"/>
</dbReference>
<dbReference type="InterPro" id="IPR008920">
    <property type="entry name" value="TF_FadR/GntR_C"/>
</dbReference>
<dbReference type="SUPFAM" id="SSF46785">
    <property type="entry name" value="Winged helix' DNA-binding domain"/>
    <property type="match status" value="1"/>
</dbReference>
<evidence type="ECO:0000313" key="5">
    <source>
        <dbReference type="EMBL" id="PTL58505.1"/>
    </source>
</evidence>
<dbReference type="PRINTS" id="PR00035">
    <property type="entry name" value="HTHGNTR"/>
</dbReference>
<dbReference type="GO" id="GO:0003677">
    <property type="term" value="F:DNA binding"/>
    <property type="evidence" value="ECO:0007669"/>
    <property type="project" value="UniProtKB-KW"/>
</dbReference>
<dbReference type="OrthoDB" id="3172099at2"/>
<sequence>MASTVSGSIFDRLRADILGNTLHAGDPLPSERALAEELGCNRHAVREAVKRLQQAGLVEVAQGGATRVRDWRATGGLDLLTQLTGATADGTVDPRLAVAVLPGVLEMRACIGTDVAGRAAERADADTLLALPGHLAAVTACAPDDLAARETAYAHLWTTLVDGAQNLAYRLAFNSLVAGVGAIGAPALALLADELRDDDGHVALVDAVVRRDAPAAEIAARALLTTVPSED</sequence>
<evidence type="ECO:0000259" key="4">
    <source>
        <dbReference type="PROSITE" id="PS50949"/>
    </source>
</evidence>
<dbReference type="PROSITE" id="PS50949">
    <property type="entry name" value="HTH_GNTR"/>
    <property type="match status" value="1"/>
</dbReference>
<accession>A0A2T4UH36</accession>
<dbReference type="InterPro" id="IPR036388">
    <property type="entry name" value="WH-like_DNA-bd_sf"/>
</dbReference>
<comment type="caution">
    <text evidence="5">The sequence shown here is derived from an EMBL/GenBank/DDBJ whole genome shotgun (WGS) entry which is preliminary data.</text>
</comment>
<dbReference type="EMBL" id="PYYB01000001">
    <property type="protein sequence ID" value="PTL58505.1"/>
    <property type="molecule type" value="Genomic_DNA"/>
</dbReference>
<gene>
    <name evidence="5" type="ORF">C7Y72_01955</name>
</gene>
<keyword evidence="1" id="KW-0805">Transcription regulation</keyword>
<proteinExistence type="predicted"/>
<dbReference type="InterPro" id="IPR011711">
    <property type="entry name" value="GntR_C"/>
</dbReference>
<reference evidence="5 6" key="1">
    <citation type="submission" date="2018-03" db="EMBL/GenBank/DDBJ databases">
        <title>Aquarubrobacter algicola gen. nov., sp. nov., a novel actinobacterium isolated from shallow eutrophic lake during the end of cyanobacterial harmful algal blooms.</title>
        <authorList>
            <person name="Chun S.J."/>
        </authorList>
    </citation>
    <scope>NUCLEOTIDE SEQUENCE [LARGE SCALE GENOMIC DNA]</scope>
    <source>
        <strain evidence="5 6">Seoho-28</strain>
    </source>
</reference>
<evidence type="ECO:0000256" key="1">
    <source>
        <dbReference type="ARBA" id="ARBA00023015"/>
    </source>
</evidence>
<dbReference type="SMART" id="SM00895">
    <property type="entry name" value="FCD"/>
    <property type="match status" value="1"/>
</dbReference>
<organism evidence="5 6">
    <name type="scientific">Paraconexibacter algicola</name>
    <dbReference type="NCBI Taxonomy" id="2133960"/>
    <lineage>
        <taxon>Bacteria</taxon>
        <taxon>Bacillati</taxon>
        <taxon>Actinomycetota</taxon>
        <taxon>Thermoleophilia</taxon>
        <taxon>Solirubrobacterales</taxon>
        <taxon>Paraconexibacteraceae</taxon>
        <taxon>Paraconexibacter</taxon>
    </lineage>
</organism>
<dbReference type="SMART" id="SM00345">
    <property type="entry name" value="HTH_GNTR"/>
    <property type="match status" value="1"/>
</dbReference>
<evidence type="ECO:0000313" key="6">
    <source>
        <dbReference type="Proteomes" id="UP000240739"/>
    </source>
</evidence>
<dbReference type="PANTHER" id="PTHR43537:SF24">
    <property type="entry name" value="GLUCONATE OPERON TRANSCRIPTIONAL REPRESSOR"/>
    <property type="match status" value="1"/>
</dbReference>
<evidence type="ECO:0000256" key="2">
    <source>
        <dbReference type="ARBA" id="ARBA00023125"/>
    </source>
</evidence>
<keyword evidence="6" id="KW-1185">Reference proteome</keyword>